<dbReference type="Proteomes" id="UP000284751">
    <property type="component" value="Unassembled WGS sequence"/>
</dbReference>
<dbReference type="EMBL" id="QRTC01000001">
    <property type="protein sequence ID" value="RGQ44730.1"/>
    <property type="molecule type" value="Genomic_DNA"/>
</dbReference>
<protein>
    <submittedName>
        <fullName evidence="2">Uncharacterized protein</fullName>
    </submittedName>
</protein>
<accession>A0A412B146</accession>
<evidence type="ECO:0000313" key="3">
    <source>
        <dbReference type="Proteomes" id="UP000284751"/>
    </source>
</evidence>
<proteinExistence type="predicted"/>
<evidence type="ECO:0000256" key="1">
    <source>
        <dbReference type="SAM" id="Phobius"/>
    </source>
</evidence>
<feature type="transmembrane region" description="Helical" evidence="1">
    <location>
        <begin position="69"/>
        <end position="88"/>
    </location>
</feature>
<sequence>MNSTLWRQIEIKRGASAPFGENGFWTAKTDRKTKTERDILQIRRLKGGVLYFLCKSIFTSIKQNDRGSFFAIFNGSAFTTMTAFSLWFA</sequence>
<comment type="caution">
    <text evidence="2">The sequence shown here is derived from an EMBL/GenBank/DDBJ whole genome shotgun (WGS) entry which is preliminary data.</text>
</comment>
<name>A0A412B146_9FIRM</name>
<keyword evidence="1" id="KW-0812">Transmembrane</keyword>
<dbReference type="AlphaFoldDB" id="A0A412B146"/>
<keyword evidence="1" id="KW-0472">Membrane</keyword>
<organism evidence="2 3">
    <name type="scientific">[Clostridium] leptum</name>
    <dbReference type="NCBI Taxonomy" id="1535"/>
    <lineage>
        <taxon>Bacteria</taxon>
        <taxon>Bacillati</taxon>
        <taxon>Bacillota</taxon>
        <taxon>Clostridia</taxon>
        <taxon>Eubacteriales</taxon>
        <taxon>Oscillospiraceae</taxon>
        <taxon>Oscillospiraceae incertae sedis</taxon>
    </lineage>
</organism>
<keyword evidence="1" id="KW-1133">Transmembrane helix</keyword>
<reference evidence="2 3" key="1">
    <citation type="submission" date="2018-08" db="EMBL/GenBank/DDBJ databases">
        <title>A genome reference for cultivated species of the human gut microbiota.</title>
        <authorList>
            <person name="Zou Y."/>
            <person name="Xue W."/>
            <person name="Luo G."/>
        </authorList>
    </citation>
    <scope>NUCLEOTIDE SEQUENCE [LARGE SCALE GENOMIC DNA]</scope>
    <source>
        <strain evidence="2 3">AF28-26</strain>
    </source>
</reference>
<gene>
    <name evidence="2" type="ORF">DWY99_00030</name>
</gene>
<evidence type="ECO:0000313" key="2">
    <source>
        <dbReference type="EMBL" id="RGQ44730.1"/>
    </source>
</evidence>